<protein>
    <submittedName>
        <fullName evidence="3">Ribonuclease H-like domain-containing protein</fullName>
    </submittedName>
</protein>
<dbReference type="SMART" id="SM00343">
    <property type="entry name" value="ZnF_C2HC"/>
    <property type="match status" value="1"/>
</dbReference>
<reference evidence="3" key="1">
    <citation type="journal article" date="2022" name="Int. J. Mol. Sci.">
        <title>Draft Genome of Tanacetum Coccineum: Genomic Comparison of Closely Related Tanacetum-Family Plants.</title>
        <authorList>
            <person name="Yamashiro T."/>
            <person name="Shiraishi A."/>
            <person name="Nakayama K."/>
            <person name="Satake H."/>
        </authorList>
    </citation>
    <scope>NUCLEOTIDE SEQUENCE</scope>
</reference>
<dbReference type="InterPro" id="IPR036875">
    <property type="entry name" value="Znf_CCHC_sf"/>
</dbReference>
<dbReference type="EMBL" id="BQNB010011118">
    <property type="protein sequence ID" value="GJS86360.1"/>
    <property type="molecule type" value="Genomic_DNA"/>
</dbReference>
<reference evidence="3" key="2">
    <citation type="submission" date="2022-01" db="EMBL/GenBank/DDBJ databases">
        <authorList>
            <person name="Yamashiro T."/>
            <person name="Shiraishi A."/>
            <person name="Satake H."/>
            <person name="Nakayama K."/>
        </authorList>
    </citation>
    <scope>NUCLEOTIDE SEQUENCE</scope>
</reference>
<evidence type="ECO:0000259" key="2">
    <source>
        <dbReference type="PROSITE" id="PS50158"/>
    </source>
</evidence>
<accession>A0ABQ4Z962</accession>
<dbReference type="Gene3D" id="4.10.60.10">
    <property type="entry name" value="Zinc finger, CCHC-type"/>
    <property type="match status" value="1"/>
</dbReference>
<dbReference type="InterPro" id="IPR001878">
    <property type="entry name" value="Znf_CCHC"/>
</dbReference>
<keyword evidence="1" id="KW-0479">Metal-binding</keyword>
<organism evidence="3 4">
    <name type="scientific">Tanacetum coccineum</name>
    <dbReference type="NCBI Taxonomy" id="301880"/>
    <lineage>
        <taxon>Eukaryota</taxon>
        <taxon>Viridiplantae</taxon>
        <taxon>Streptophyta</taxon>
        <taxon>Embryophyta</taxon>
        <taxon>Tracheophyta</taxon>
        <taxon>Spermatophyta</taxon>
        <taxon>Magnoliopsida</taxon>
        <taxon>eudicotyledons</taxon>
        <taxon>Gunneridae</taxon>
        <taxon>Pentapetalae</taxon>
        <taxon>asterids</taxon>
        <taxon>campanulids</taxon>
        <taxon>Asterales</taxon>
        <taxon>Asteraceae</taxon>
        <taxon>Asteroideae</taxon>
        <taxon>Anthemideae</taxon>
        <taxon>Anthemidinae</taxon>
        <taxon>Tanacetum</taxon>
    </lineage>
</organism>
<comment type="caution">
    <text evidence="3">The sequence shown here is derived from an EMBL/GenBank/DDBJ whole genome shotgun (WGS) entry which is preliminary data.</text>
</comment>
<sequence>MLNKDNYVSWSSRLLCYGITKSTQEQTDDELIEKEVKQMEADDQAIQTILMGLLEDIYAALDSCDTKIWLRVKQLMKGYSIRVQEKKAKLFNELERFTSTEGESIESYYHRFSKLMNGFSKNIYFLKKIVSNLKFLNNLQPKWQRYVTIVHQTKDLHEVDYIQLYDFLKLNQAEVDAIRAKRLAKEKIDLQIQRARGNGGNQFRQYAGQNAGNQIGYNAGQIVGNQNRYNAVHNGYNVNGLIVVLGIANPNVNPNGNGNVITTRAKGNRNGNNGNQIRCYNCRGLGHFARNCTVRPMRRDATYLQTQLQIAQKEEARIQLQAKEFDLMTAAGDIDEIKEVNANCILMENLQKQRHWVLRLIKLPSMIQTDQLRQVRRKERTKAKNAKKYTAHFTMYAALPIKFEN</sequence>
<proteinExistence type="predicted"/>
<evidence type="ECO:0000313" key="3">
    <source>
        <dbReference type="EMBL" id="GJS86360.1"/>
    </source>
</evidence>
<evidence type="ECO:0000256" key="1">
    <source>
        <dbReference type="PROSITE-ProRule" id="PRU00047"/>
    </source>
</evidence>
<keyword evidence="1" id="KW-0863">Zinc-finger</keyword>
<name>A0ABQ4Z962_9ASTR</name>
<feature type="domain" description="CCHC-type" evidence="2">
    <location>
        <begin position="278"/>
        <end position="292"/>
    </location>
</feature>
<dbReference type="PROSITE" id="PS50158">
    <property type="entry name" value="ZF_CCHC"/>
    <property type="match status" value="1"/>
</dbReference>
<evidence type="ECO:0000313" key="4">
    <source>
        <dbReference type="Proteomes" id="UP001151760"/>
    </source>
</evidence>
<keyword evidence="4" id="KW-1185">Reference proteome</keyword>
<dbReference type="Pfam" id="PF00098">
    <property type="entry name" value="zf-CCHC"/>
    <property type="match status" value="1"/>
</dbReference>
<gene>
    <name evidence="3" type="ORF">Tco_0768996</name>
</gene>
<dbReference type="Proteomes" id="UP001151760">
    <property type="component" value="Unassembled WGS sequence"/>
</dbReference>
<keyword evidence="1" id="KW-0862">Zinc</keyword>
<dbReference type="SUPFAM" id="SSF57756">
    <property type="entry name" value="Retrovirus zinc finger-like domains"/>
    <property type="match status" value="1"/>
</dbReference>